<reference evidence="1 2" key="1">
    <citation type="submission" date="2017-09" db="EMBL/GenBank/DDBJ databases">
        <title>Genome sequencing of Besnoitia besnoiti strain Bb-Ger1.</title>
        <authorList>
            <person name="Schares G."/>
            <person name="Venepally P."/>
            <person name="Lorenzi H.A."/>
        </authorList>
    </citation>
    <scope>NUCLEOTIDE SEQUENCE [LARGE SCALE GENOMIC DNA]</scope>
    <source>
        <strain evidence="1 2">Bb-Ger1</strain>
    </source>
</reference>
<accession>A0A2A9M6D0</accession>
<dbReference type="GeneID" id="40307423"/>
<proteinExistence type="predicted"/>
<dbReference type="Proteomes" id="UP000224006">
    <property type="component" value="Chromosome XII"/>
</dbReference>
<gene>
    <name evidence="1" type="ORF">BESB_023630</name>
</gene>
<organism evidence="1 2">
    <name type="scientific">Besnoitia besnoiti</name>
    <name type="common">Apicomplexan protozoan</name>
    <dbReference type="NCBI Taxonomy" id="94643"/>
    <lineage>
        <taxon>Eukaryota</taxon>
        <taxon>Sar</taxon>
        <taxon>Alveolata</taxon>
        <taxon>Apicomplexa</taxon>
        <taxon>Conoidasida</taxon>
        <taxon>Coccidia</taxon>
        <taxon>Eucoccidiorida</taxon>
        <taxon>Eimeriorina</taxon>
        <taxon>Sarcocystidae</taxon>
        <taxon>Besnoitia</taxon>
    </lineage>
</organism>
<dbReference type="OrthoDB" id="336176at2759"/>
<protein>
    <submittedName>
        <fullName evidence="1">Uncharacterized protein</fullName>
    </submittedName>
</protein>
<sequence>MAWMLKAEYDFLISSLSERLDTAKCRGFLSCSLDMRLVDSFDPAFLHYVGLGKTYLGGFIVKHLNRTGLGLQSRYMHHSLSASIVDECNLAHIVQVLRMEELLEAHSQCLSVSVAASILLAVVGELDAVKTELQRIWKGKPELDSFKQDSVRFLTHTLQSLVDFIVESGRDRFTYIKEALILPTATPPRPGPGLGSLPPESAEIAADLVLARNPFGLAARFARDDSNADDAEGGREYLASLYALYRRGDQQLEVLLNSGSILSIWRRLHALFDLPRATARDLVRWAVIRQVPRLNRLRQLIFTRLLQVLCNPSLRVVAGNEVAPDLEKKTAKRDALIGYTVLSAFADSGVRVWCYESESQKIDILRGGGAGDIAKKVVSILCIRVDRGFIDLPMGDERPDEDTLERWLAPQWQDARRDGHEYSRLDVTDSNLYRLVPKNYSSGGFGDRPSVTSVPIGGRSLAIVPDFALSGDHRFFRAPLTTAFFNSEKFEATVEDFLKADGVEC</sequence>
<dbReference type="RefSeq" id="XP_029215880.1">
    <property type="nucleotide sequence ID" value="XM_029361065.1"/>
</dbReference>
<comment type="caution">
    <text evidence="1">The sequence shown here is derived from an EMBL/GenBank/DDBJ whole genome shotgun (WGS) entry which is preliminary data.</text>
</comment>
<keyword evidence="2" id="KW-1185">Reference proteome</keyword>
<dbReference type="KEGG" id="bbes:BESB_023630"/>
<dbReference type="VEuPathDB" id="ToxoDB:BESB_023630"/>
<dbReference type="AlphaFoldDB" id="A0A2A9M6D0"/>
<evidence type="ECO:0000313" key="1">
    <source>
        <dbReference type="EMBL" id="PFH31871.1"/>
    </source>
</evidence>
<dbReference type="EMBL" id="NWUJ01000013">
    <property type="protein sequence ID" value="PFH31871.1"/>
    <property type="molecule type" value="Genomic_DNA"/>
</dbReference>
<evidence type="ECO:0000313" key="2">
    <source>
        <dbReference type="Proteomes" id="UP000224006"/>
    </source>
</evidence>
<name>A0A2A9M6D0_BESBE</name>